<dbReference type="InterPro" id="IPR008502">
    <property type="entry name" value="Prolamin-like"/>
</dbReference>
<evidence type="ECO:0000313" key="4">
    <source>
        <dbReference type="EMBL" id="EOY12962.1"/>
    </source>
</evidence>
<proteinExistence type="predicted"/>
<evidence type="ECO:0000313" key="5">
    <source>
        <dbReference type="Proteomes" id="UP000026915"/>
    </source>
</evidence>
<dbReference type="Pfam" id="PF05617">
    <property type="entry name" value="Prolamin_like"/>
    <property type="match status" value="1"/>
</dbReference>
<evidence type="ECO:0000256" key="2">
    <source>
        <dbReference type="SAM" id="SignalP"/>
    </source>
</evidence>
<gene>
    <name evidence="4" type="ORF">TCM_031470</name>
</gene>
<protein>
    <recommendedName>
        <fullName evidence="3">Prolamin-like domain-containing protein</fullName>
    </recommendedName>
</protein>
<name>A0A061F8C3_THECC</name>
<accession>A0A061F8C3</accession>
<sequence length="247" mass="27807">MASFNSYVAFGVLVIMASGAVMARDVDPIKANNCETKMTLRCVNEVFASIFKTGLVTDHCCIELIGLGKFCHDALIKKTLENPLFKNNDTSVILSRGAQVFFKNPLYLESIRKDMLIPSKRLRHQLKRLHCSATFLHSSRQRPPSFLHNLRFKRFILTNLRRVDKNKQHFDLGLALCVMDGAYLSKLHSVMFRVLLDSSSLILNMLAKTSITQYKVIFDSLLYALMGSISLAITAPLTTMTKTPEAT</sequence>
<dbReference type="EMBL" id="CM001885">
    <property type="protein sequence ID" value="EOY12962.1"/>
    <property type="molecule type" value="Genomic_DNA"/>
</dbReference>
<dbReference type="PANTHER" id="PTHR31951:SF22">
    <property type="entry name" value="ECA1 GAMETOGENESIS RELATED FAMILY"/>
    <property type="match status" value="1"/>
</dbReference>
<dbReference type="Gramene" id="EOY12962">
    <property type="protein sequence ID" value="EOY12962"/>
    <property type="gene ID" value="TCM_031470"/>
</dbReference>
<feature type="chain" id="PRO_5001601747" description="Prolamin-like domain-containing protein" evidence="2">
    <location>
        <begin position="24"/>
        <end position="247"/>
    </location>
</feature>
<dbReference type="Proteomes" id="UP000026915">
    <property type="component" value="Chromosome 7"/>
</dbReference>
<reference evidence="4 5" key="1">
    <citation type="journal article" date="2013" name="Genome Biol.">
        <title>The genome sequence of the most widely cultivated cacao type and its use to identify candidate genes regulating pod color.</title>
        <authorList>
            <person name="Motamayor J.C."/>
            <person name="Mockaitis K."/>
            <person name="Schmutz J."/>
            <person name="Haiminen N."/>
            <person name="Iii D.L."/>
            <person name="Cornejo O."/>
            <person name="Findley S.D."/>
            <person name="Zheng P."/>
            <person name="Utro F."/>
            <person name="Royaert S."/>
            <person name="Saski C."/>
            <person name="Jenkins J."/>
            <person name="Podicheti R."/>
            <person name="Zhao M."/>
            <person name="Scheffler B.E."/>
            <person name="Stack J.C."/>
            <person name="Feltus F.A."/>
            <person name="Mustiga G.M."/>
            <person name="Amores F."/>
            <person name="Phillips W."/>
            <person name="Marelli J.P."/>
            <person name="May G.D."/>
            <person name="Shapiro H."/>
            <person name="Ma J."/>
            <person name="Bustamante C.D."/>
            <person name="Schnell R.J."/>
            <person name="Main D."/>
            <person name="Gilbert D."/>
            <person name="Parida L."/>
            <person name="Kuhn D.N."/>
        </authorList>
    </citation>
    <scope>NUCLEOTIDE SEQUENCE [LARGE SCALE GENOMIC DNA]</scope>
    <source>
        <strain evidence="5">cv. Matina 1-6</strain>
    </source>
</reference>
<keyword evidence="1 2" id="KW-0732">Signal</keyword>
<organism evidence="4 5">
    <name type="scientific">Theobroma cacao</name>
    <name type="common">Cacao</name>
    <name type="synonym">Cocoa</name>
    <dbReference type="NCBI Taxonomy" id="3641"/>
    <lineage>
        <taxon>Eukaryota</taxon>
        <taxon>Viridiplantae</taxon>
        <taxon>Streptophyta</taxon>
        <taxon>Embryophyta</taxon>
        <taxon>Tracheophyta</taxon>
        <taxon>Spermatophyta</taxon>
        <taxon>Magnoliopsida</taxon>
        <taxon>eudicotyledons</taxon>
        <taxon>Gunneridae</taxon>
        <taxon>Pentapetalae</taxon>
        <taxon>rosids</taxon>
        <taxon>malvids</taxon>
        <taxon>Malvales</taxon>
        <taxon>Malvaceae</taxon>
        <taxon>Byttnerioideae</taxon>
        <taxon>Theobroma</taxon>
    </lineage>
</organism>
<dbReference type="AlphaFoldDB" id="A0A061F8C3"/>
<dbReference type="InParanoid" id="A0A061F8C3"/>
<keyword evidence="5" id="KW-1185">Reference proteome</keyword>
<dbReference type="HOGENOM" id="CLU_1126170_0_0_1"/>
<feature type="domain" description="Prolamin-like" evidence="3">
    <location>
        <begin position="33"/>
        <end position="88"/>
    </location>
</feature>
<dbReference type="PANTHER" id="PTHR31951">
    <property type="entry name" value="BIFUNCTIONAL INHIBITOR/LIPID-TRANSFER PROTEIN/SEED STORAGE 2S ALBUMIN SUPERFAMILY PROTEIN-RELATED"/>
    <property type="match status" value="1"/>
</dbReference>
<feature type="signal peptide" evidence="2">
    <location>
        <begin position="1"/>
        <end position="23"/>
    </location>
</feature>
<evidence type="ECO:0000259" key="3">
    <source>
        <dbReference type="Pfam" id="PF05617"/>
    </source>
</evidence>
<evidence type="ECO:0000256" key="1">
    <source>
        <dbReference type="ARBA" id="ARBA00022729"/>
    </source>
</evidence>